<dbReference type="Proteomes" id="UP000184300">
    <property type="component" value="Unassembled WGS sequence"/>
</dbReference>
<dbReference type="RefSeq" id="XP_022404910.1">
    <property type="nucleotide sequence ID" value="XM_022549227.1"/>
</dbReference>
<keyword evidence="3" id="KW-1185">Reference proteome</keyword>
<evidence type="ECO:0000256" key="1">
    <source>
        <dbReference type="SAM" id="Phobius"/>
    </source>
</evidence>
<reference evidence="3" key="1">
    <citation type="journal article" date="2017" name="Genome Biol.">
        <title>Comparative genomics reveals high biological diversity and specific adaptations in the industrially and medically important fungal genus Aspergillus.</title>
        <authorList>
            <person name="de Vries R.P."/>
            <person name="Riley R."/>
            <person name="Wiebenga A."/>
            <person name="Aguilar-Osorio G."/>
            <person name="Amillis S."/>
            <person name="Uchima C.A."/>
            <person name="Anderluh G."/>
            <person name="Asadollahi M."/>
            <person name="Askin M."/>
            <person name="Barry K."/>
            <person name="Battaglia E."/>
            <person name="Bayram O."/>
            <person name="Benocci T."/>
            <person name="Braus-Stromeyer S.A."/>
            <person name="Caldana C."/>
            <person name="Canovas D."/>
            <person name="Cerqueira G.C."/>
            <person name="Chen F."/>
            <person name="Chen W."/>
            <person name="Choi C."/>
            <person name="Clum A."/>
            <person name="Dos Santos R.A."/>
            <person name="Damasio A.R."/>
            <person name="Diallinas G."/>
            <person name="Emri T."/>
            <person name="Fekete E."/>
            <person name="Flipphi M."/>
            <person name="Freyberg S."/>
            <person name="Gallo A."/>
            <person name="Gournas C."/>
            <person name="Habgood R."/>
            <person name="Hainaut M."/>
            <person name="Harispe M.L."/>
            <person name="Henrissat B."/>
            <person name="Hilden K.S."/>
            <person name="Hope R."/>
            <person name="Hossain A."/>
            <person name="Karabika E."/>
            <person name="Karaffa L."/>
            <person name="Karanyi Z."/>
            <person name="Krasevec N."/>
            <person name="Kuo A."/>
            <person name="Kusch H."/>
            <person name="LaButti K."/>
            <person name="Lagendijk E.L."/>
            <person name="Lapidus A."/>
            <person name="Levasseur A."/>
            <person name="Lindquist E."/>
            <person name="Lipzen A."/>
            <person name="Logrieco A.F."/>
            <person name="MacCabe A."/>
            <person name="Maekelae M.R."/>
            <person name="Malavazi I."/>
            <person name="Melin P."/>
            <person name="Meyer V."/>
            <person name="Mielnichuk N."/>
            <person name="Miskei M."/>
            <person name="Molnar A.P."/>
            <person name="Mule G."/>
            <person name="Ngan C.Y."/>
            <person name="Orejas M."/>
            <person name="Orosz E."/>
            <person name="Ouedraogo J.P."/>
            <person name="Overkamp K.M."/>
            <person name="Park H.-S."/>
            <person name="Perrone G."/>
            <person name="Piumi F."/>
            <person name="Punt P.J."/>
            <person name="Ram A.F."/>
            <person name="Ramon A."/>
            <person name="Rauscher S."/>
            <person name="Record E."/>
            <person name="Riano-Pachon D.M."/>
            <person name="Robert V."/>
            <person name="Roehrig J."/>
            <person name="Ruller R."/>
            <person name="Salamov A."/>
            <person name="Salih N.S."/>
            <person name="Samson R.A."/>
            <person name="Sandor E."/>
            <person name="Sanguinetti M."/>
            <person name="Schuetze T."/>
            <person name="Sepcic K."/>
            <person name="Shelest E."/>
            <person name="Sherlock G."/>
            <person name="Sophianopoulou V."/>
            <person name="Squina F.M."/>
            <person name="Sun H."/>
            <person name="Susca A."/>
            <person name="Todd R.B."/>
            <person name="Tsang A."/>
            <person name="Unkles S.E."/>
            <person name="van de Wiele N."/>
            <person name="van Rossen-Uffink D."/>
            <person name="Oliveira J.V."/>
            <person name="Vesth T.C."/>
            <person name="Visser J."/>
            <person name="Yu J.-H."/>
            <person name="Zhou M."/>
            <person name="Andersen M.R."/>
            <person name="Archer D.B."/>
            <person name="Baker S.E."/>
            <person name="Benoit I."/>
            <person name="Brakhage A.A."/>
            <person name="Braus G.H."/>
            <person name="Fischer R."/>
            <person name="Frisvad J.C."/>
            <person name="Goldman G.H."/>
            <person name="Houbraken J."/>
            <person name="Oakley B."/>
            <person name="Pocsi I."/>
            <person name="Scazzocchio C."/>
            <person name="Seiboth B."/>
            <person name="vanKuyk P.A."/>
            <person name="Wortman J."/>
            <person name="Dyer P.S."/>
            <person name="Grigoriev I.V."/>
        </authorList>
    </citation>
    <scope>NUCLEOTIDE SEQUENCE [LARGE SCALE GENOMIC DNA]</scope>
    <source>
        <strain evidence="3">CBS 516.65</strain>
    </source>
</reference>
<evidence type="ECO:0000313" key="2">
    <source>
        <dbReference type="EMBL" id="OJJ88234.1"/>
    </source>
</evidence>
<feature type="transmembrane region" description="Helical" evidence="1">
    <location>
        <begin position="12"/>
        <end position="29"/>
    </location>
</feature>
<protein>
    <submittedName>
        <fullName evidence="2">Uncharacterized protein</fullName>
    </submittedName>
</protein>
<dbReference type="GeneID" id="34465487"/>
<dbReference type="EMBL" id="KV878889">
    <property type="protein sequence ID" value="OJJ88234.1"/>
    <property type="molecule type" value="Genomic_DNA"/>
</dbReference>
<keyword evidence="1" id="KW-0812">Transmembrane</keyword>
<accession>A0A1L9VWF0</accession>
<sequence length="71" mass="7804">MCILERFSSPEKSAIAILVMATIIVIVSLRCPVTVRQSHCCIPVRSSGMAHSTYQYETPAGETATLKIYTE</sequence>
<organism evidence="2 3">
    <name type="scientific">Aspergillus glaucus CBS 516.65</name>
    <dbReference type="NCBI Taxonomy" id="1160497"/>
    <lineage>
        <taxon>Eukaryota</taxon>
        <taxon>Fungi</taxon>
        <taxon>Dikarya</taxon>
        <taxon>Ascomycota</taxon>
        <taxon>Pezizomycotina</taxon>
        <taxon>Eurotiomycetes</taxon>
        <taxon>Eurotiomycetidae</taxon>
        <taxon>Eurotiales</taxon>
        <taxon>Aspergillaceae</taxon>
        <taxon>Aspergillus</taxon>
        <taxon>Aspergillus subgen. Aspergillus</taxon>
    </lineage>
</organism>
<evidence type="ECO:0000313" key="3">
    <source>
        <dbReference type="Proteomes" id="UP000184300"/>
    </source>
</evidence>
<proteinExistence type="predicted"/>
<gene>
    <name evidence="2" type="ORF">ASPGLDRAFT_681046</name>
</gene>
<dbReference type="VEuPathDB" id="FungiDB:ASPGLDRAFT_681046"/>
<dbReference type="AlphaFoldDB" id="A0A1L9VWF0"/>
<name>A0A1L9VWF0_ASPGL</name>
<keyword evidence="1" id="KW-0472">Membrane</keyword>
<keyword evidence="1" id="KW-1133">Transmembrane helix</keyword>